<evidence type="ECO:0000313" key="5">
    <source>
        <dbReference type="EMBL" id="GGF28193.1"/>
    </source>
</evidence>
<sequence length="292" mass="29887">MSMSLTNENQAGRSTKPVVLVTGTSTGIGLAVAVTAAMAGWQVVATIRREGSDGELRTAADIAGVSSDIELRMLDITDAETSAATVNDIAQRYGRLDAVVNNAGSGHVGTVEDDSIDAIRRVMEVNYFGVVNVTKPAMAHLRASGGTLVTVSSVGGVVGQPFNEAYCAAKFAVEGMMESLQPVAAAVGVRVVIVEPGAVATSFVENVGIADAGVTASGAYAEAFDHYIERTRGAFANAQLAQGVADVIVGALLADEIPFRLQSSDGATAFAGTKLRDLDGSAVTGFTASWVA</sequence>
<evidence type="ECO:0000256" key="4">
    <source>
        <dbReference type="SAM" id="Phobius"/>
    </source>
</evidence>
<organism evidence="5 6">
    <name type="scientific">Subtercola lobariae</name>
    <dbReference type="NCBI Taxonomy" id="1588641"/>
    <lineage>
        <taxon>Bacteria</taxon>
        <taxon>Bacillati</taxon>
        <taxon>Actinomycetota</taxon>
        <taxon>Actinomycetes</taxon>
        <taxon>Micrococcales</taxon>
        <taxon>Microbacteriaceae</taxon>
        <taxon>Subtercola</taxon>
    </lineage>
</organism>
<evidence type="ECO:0000256" key="1">
    <source>
        <dbReference type="ARBA" id="ARBA00006484"/>
    </source>
</evidence>
<dbReference type="EMBL" id="BMGP01000003">
    <property type="protein sequence ID" value="GGF28193.1"/>
    <property type="molecule type" value="Genomic_DNA"/>
</dbReference>
<dbReference type="PANTHER" id="PTHR43391:SF86">
    <property type="entry name" value="SHORT-CHAIN DEHYDROGENASE_REDUCTASE FAMILY PROTEIN"/>
    <property type="match status" value="1"/>
</dbReference>
<proteinExistence type="inferred from homology"/>
<dbReference type="Gene3D" id="3.40.50.720">
    <property type="entry name" value="NAD(P)-binding Rossmann-like Domain"/>
    <property type="match status" value="1"/>
</dbReference>
<accession>A0A917EZS7</accession>
<comment type="caution">
    <text evidence="5">The sequence shown here is derived from an EMBL/GenBank/DDBJ whole genome shotgun (WGS) entry which is preliminary data.</text>
</comment>
<dbReference type="Proteomes" id="UP000598775">
    <property type="component" value="Unassembled WGS sequence"/>
</dbReference>
<keyword evidence="4" id="KW-0812">Transmembrane</keyword>
<evidence type="ECO:0000256" key="3">
    <source>
        <dbReference type="RuleBase" id="RU000363"/>
    </source>
</evidence>
<keyword evidence="4" id="KW-0472">Membrane</keyword>
<dbReference type="GO" id="GO:0005829">
    <property type="term" value="C:cytosol"/>
    <property type="evidence" value="ECO:0007669"/>
    <property type="project" value="TreeGrafter"/>
</dbReference>
<dbReference type="PRINTS" id="PR00080">
    <property type="entry name" value="SDRFAMILY"/>
</dbReference>
<dbReference type="PRINTS" id="PR00081">
    <property type="entry name" value="GDHRDH"/>
</dbReference>
<feature type="transmembrane region" description="Helical" evidence="4">
    <location>
        <begin position="20"/>
        <end position="41"/>
    </location>
</feature>
<protein>
    <submittedName>
        <fullName evidence="5">Short-chain dehydrogenase/reductase</fullName>
    </submittedName>
</protein>
<dbReference type="PANTHER" id="PTHR43391">
    <property type="entry name" value="RETINOL DEHYDROGENASE-RELATED"/>
    <property type="match status" value="1"/>
</dbReference>
<name>A0A917EZS7_9MICO</name>
<comment type="similarity">
    <text evidence="1 3">Belongs to the short-chain dehydrogenases/reductases (SDR) family.</text>
</comment>
<dbReference type="InterPro" id="IPR036291">
    <property type="entry name" value="NAD(P)-bd_dom_sf"/>
</dbReference>
<dbReference type="InterPro" id="IPR002347">
    <property type="entry name" value="SDR_fam"/>
</dbReference>
<keyword evidence="2" id="KW-0560">Oxidoreductase</keyword>
<gene>
    <name evidence="5" type="ORF">GCM10011399_21770</name>
</gene>
<evidence type="ECO:0000256" key="2">
    <source>
        <dbReference type="ARBA" id="ARBA00023002"/>
    </source>
</evidence>
<dbReference type="GO" id="GO:0016491">
    <property type="term" value="F:oxidoreductase activity"/>
    <property type="evidence" value="ECO:0007669"/>
    <property type="project" value="UniProtKB-KW"/>
</dbReference>
<dbReference type="Pfam" id="PF00106">
    <property type="entry name" value="adh_short"/>
    <property type="match status" value="1"/>
</dbReference>
<dbReference type="AlphaFoldDB" id="A0A917EZS7"/>
<dbReference type="InterPro" id="IPR020904">
    <property type="entry name" value="Sc_DH/Rdtase_CS"/>
</dbReference>
<dbReference type="SUPFAM" id="SSF51735">
    <property type="entry name" value="NAD(P)-binding Rossmann-fold domains"/>
    <property type="match status" value="1"/>
</dbReference>
<keyword evidence="6" id="KW-1185">Reference proteome</keyword>
<keyword evidence="4" id="KW-1133">Transmembrane helix</keyword>
<reference evidence="5 6" key="1">
    <citation type="journal article" date="2014" name="Int. J. Syst. Evol. Microbiol.">
        <title>Complete genome sequence of Corynebacterium casei LMG S-19264T (=DSM 44701T), isolated from a smear-ripened cheese.</title>
        <authorList>
            <consortium name="US DOE Joint Genome Institute (JGI-PGF)"/>
            <person name="Walter F."/>
            <person name="Albersmeier A."/>
            <person name="Kalinowski J."/>
            <person name="Ruckert C."/>
        </authorList>
    </citation>
    <scope>NUCLEOTIDE SEQUENCE [LARGE SCALE GENOMIC DNA]</scope>
    <source>
        <strain evidence="5 6">CGMCC 1.12976</strain>
    </source>
</reference>
<dbReference type="PROSITE" id="PS00061">
    <property type="entry name" value="ADH_SHORT"/>
    <property type="match status" value="1"/>
</dbReference>
<evidence type="ECO:0000313" key="6">
    <source>
        <dbReference type="Proteomes" id="UP000598775"/>
    </source>
</evidence>